<reference evidence="2 3" key="1">
    <citation type="submission" date="2023-08" db="EMBL/GenBank/DDBJ databases">
        <title>Black Yeasts Isolated from many extreme environments.</title>
        <authorList>
            <person name="Coleine C."/>
            <person name="Stajich J.E."/>
            <person name="Selbmann L."/>
        </authorList>
    </citation>
    <scope>NUCLEOTIDE SEQUENCE [LARGE SCALE GENOMIC DNA]</scope>
    <source>
        <strain evidence="2 3">CCFEE 5386</strain>
    </source>
</reference>
<evidence type="ECO:0000313" key="2">
    <source>
        <dbReference type="EMBL" id="KAK5144823.1"/>
    </source>
</evidence>
<comment type="caution">
    <text evidence="2">The sequence shown here is derived from an EMBL/GenBank/DDBJ whole genome shotgun (WGS) entry which is preliminary data.</text>
</comment>
<accession>A0ABR0L7S3</accession>
<evidence type="ECO:0000313" key="3">
    <source>
        <dbReference type="Proteomes" id="UP001308179"/>
    </source>
</evidence>
<sequence>MQEQHAGPSRLTETIRSTPSPTQPEAGSVKAQASGAVENDQLPPLAKRQRREQVVADQVTRRNSYAPRDAGTDPALCANPIQIEQSLHLKTWKRWAAVKESFEWRRLAGTVNTNEPRHLDIWLSSPAIAGRKWVVESYDFVTNDTFRKSRLPIYQRLPYNPAEEQRLQRIILAR</sequence>
<gene>
    <name evidence="2" type="ORF">LTR32_003308</name>
</gene>
<keyword evidence="3" id="KW-1185">Reference proteome</keyword>
<feature type="compositionally biased region" description="Polar residues" evidence="1">
    <location>
        <begin position="11"/>
        <end position="25"/>
    </location>
</feature>
<dbReference type="EMBL" id="JAVRRR010000194">
    <property type="protein sequence ID" value="KAK5144823.1"/>
    <property type="molecule type" value="Genomic_DNA"/>
</dbReference>
<evidence type="ECO:0000256" key="1">
    <source>
        <dbReference type="SAM" id="MobiDB-lite"/>
    </source>
</evidence>
<proteinExistence type="predicted"/>
<protein>
    <submittedName>
        <fullName evidence="2">Uncharacterized protein</fullName>
    </submittedName>
</protein>
<name>A0ABR0L7S3_9PEZI</name>
<feature type="region of interest" description="Disordered" evidence="1">
    <location>
        <begin position="1"/>
        <end position="73"/>
    </location>
</feature>
<dbReference type="Proteomes" id="UP001308179">
    <property type="component" value="Unassembled WGS sequence"/>
</dbReference>
<organism evidence="2 3">
    <name type="scientific">Rachicladosporium monterosium</name>
    <dbReference type="NCBI Taxonomy" id="1507873"/>
    <lineage>
        <taxon>Eukaryota</taxon>
        <taxon>Fungi</taxon>
        <taxon>Dikarya</taxon>
        <taxon>Ascomycota</taxon>
        <taxon>Pezizomycotina</taxon>
        <taxon>Dothideomycetes</taxon>
        <taxon>Dothideomycetidae</taxon>
        <taxon>Cladosporiales</taxon>
        <taxon>Cladosporiaceae</taxon>
        <taxon>Rachicladosporium</taxon>
    </lineage>
</organism>